<comment type="caution">
    <text evidence="1">The sequence shown here is derived from an EMBL/GenBank/DDBJ whole genome shotgun (WGS) entry which is preliminary data.</text>
</comment>
<proteinExistence type="predicted"/>
<accession>A0A1S1R8M2</accession>
<organism evidence="1 2">
    <name type="scientific">Parafrankia colletiae</name>
    <dbReference type="NCBI Taxonomy" id="573497"/>
    <lineage>
        <taxon>Bacteria</taxon>
        <taxon>Bacillati</taxon>
        <taxon>Actinomycetota</taxon>
        <taxon>Actinomycetes</taxon>
        <taxon>Frankiales</taxon>
        <taxon>Frankiaceae</taxon>
        <taxon>Parafrankia</taxon>
    </lineage>
</organism>
<gene>
    <name evidence="1" type="ORF">CC117_11695</name>
</gene>
<dbReference type="AlphaFoldDB" id="A0A1S1R8M2"/>
<dbReference type="EMBL" id="MBLM01000036">
    <property type="protein sequence ID" value="OHV43258.1"/>
    <property type="molecule type" value="Genomic_DNA"/>
</dbReference>
<reference evidence="2" key="1">
    <citation type="submission" date="2016-07" db="EMBL/GenBank/DDBJ databases">
        <title>Sequence Frankia sp. strain CcI1.17.</title>
        <authorList>
            <person name="Ghodhbane-Gtari F."/>
            <person name="Swanson E."/>
            <person name="Gueddou A."/>
            <person name="Morris K."/>
            <person name="Hezbri K."/>
            <person name="Ktari A."/>
            <person name="Nouioui I."/>
            <person name="Abebe-Akele F."/>
            <person name="Simpson S."/>
            <person name="Thomas K."/>
            <person name="Gtari M."/>
            <person name="Tisa L.S."/>
            <person name="Hurst S."/>
        </authorList>
    </citation>
    <scope>NUCLEOTIDE SEQUENCE [LARGE SCALE GENOMIC DNA]</scope>
    <source>
        <strain evidence="2">Cc1.17</strain>
    </source>
</reference>
<evidence type="ECO:0000313" key="2">
    <source>
        <dbReference type="Proteomes" id="UP000179627"/>
    </source>
</evidence>
<dbReference type="Proteomes" id="UP000179627">
    <property type="component" value="Unassembled WGS sequence"/>
</dbReference>
<sequence length="76" mass="7879">MDQVRVSTDEHVQHCPACGRDQRFEQPPCEDGHGADCPERACVACGHAVFVGLVPAPVPVTATAVVPAGTNARTAA</sequence>
<name>A0A1S1R8M2_9ACTN</name>
<protein>
    <submittedName>
        <fullName evidence="1">Uncharacterized protein</fullName>
    </submittedName>
</protein>
<evidence type="ECO:0000313" key="1">
    <source>
        <dbReference type="EMBL" id="OHV43258.1"/>
    </source>
</evidence>
<dbReference type="OrthoDB" id="3831322at2"/>
<keyword evidence="2" id="KW-1185">Reference proteome</keyword>